<name>A0AAD9J466_9ANNE</name>
<reference evidence="3" key="1">
    <citation type="journal article" date="2023" name="Mol. Biol. Evol.">
        <title>Third-Generation Sequencing Reveals the Adaptive Role of the Epigenome in Three Deep-Sea Polychaetes.</title>
        <authorList>
            <person name="Perez M."/>
            <person name="Aroh O."/>
            <person name="Sun Y."/>
            <person name="Lan Y."/>
            <person name="Juniper S.K."/>
            <person name="Young C.R."/>
            <person name="Angers B."/>
            <person name="Qian P.Y."/>
        </authorList>
    </citation>
    <scope>NUCLEOTIDE SEQUENCE</scope>
    <source>
        <strain evidence="3">P08H-3</strain>
    </source>
</reference>
<comment type="caution">
    <text evidence="3">The sequence shown here is derived from an EMBL/GenBank/DDBJ whole genome shotgun (WGS) entry which is preliminary data.</text>
</comment>
<keyword evidence="1" id="KW-0862">Zinc</keyword>
<dbReference type="AlphaFoldDB" id="A0AAD9J466"/>
<proteinExistence type="predicted"/>
<dbReference type="EMBL" id="JAODUP010000655">
    <property type="protein sequence ID" value="KAK2145817.1"/>
    <property type="molecule type" value="Genomic_DNA"/>
</dbReference>
<dbReference type="GO" id="GO:0008270">
    <property type="term" value="F:zinc ion binding"/>
    <property type="evidence" value="ECO:0007669"/>
    <property type="project" value="UniProtKB-KW"/>
</dbReference>
<evidence type="ECO:0000256" key="1">
    <source>
        <dbReference type="PROSITE-ProRule" id="PRU00325"/>
    </source>
</evidence>
<gene>
    <name evidence="3" type="ORF">LSH36_655g00000</name>
</gene>
<dbReference type="GO" id="GO:0000724">
    <property type="term" value="P:double-strand break repair via homologous recombination"/>
    <property type="evidence" value="ECO:0007669"/>
    <property type="project" value="TreeGrafter"/>
</dbReference>
<dbReference type="Pfam" id="PF04434">
    <property type="entry name" value="SWIM"/>
    <property type="match status" value="1"/>
</dbReference>
<dbReference type="GO" id="GO:0097196">
    <property type="term" value="C:Shu complex"/>
    <property type="evidence" value="ECO:0007669"/>
    <property type="project" value="TreeGrafter"/>
</dbReference>
<accession>A0AAD9J466</accession>
<protein>
    <recommendedName>
        <fullName evidence="2">SWIM-type domain-containing protein</fullName>
    </recommendedName>
</protein>
<evidence type="ECO:0000313" key="3">
    <source>
        <dbReference type="EMBL" id="KAK2145817.1"/>
    </source>
</evidence>
<dbReference type="PANTHER" id="PTHR28498">
    <property type="entry name" value="ZINC FINGER SWIM DOMAIN-CONTAINING PROTEIN 7"/>
    <property type="match status" value="1"/>
</dbReference>
<dbReference type="PANTHER" id="PTHR28498:SF1">
    <property type="entry name" value="ZINC FINGER SWIM DOMAIN-CONTAINING PROTEIN 7"/>
    <property type="match status" value="1"/>
</dbReference>
<organism evidence="3 4">
    <name type="scientific">Paralvinella palmiformis</name>
    <dbReference type="NCBI Taxonomy" id="53620"/>
    <lineage>
        <taxon>Eukaryota</taxon>
        <taxon>Metazoa</taxon>
        <taxon>Spiralia</taxon>
        <taxon>Lophotrochozoa</taxon>
        <taxon>Annelida</taxon>
        <taxon>Polychaeta</taxon>
        <taxon>Sedentaria</taxon>
        <taxon>Canalipalpata</taxon>
        <taxon>Terebellida</taxon>
        <taxon>Terebelliformia</taxon>
        <taxon>Alvinellidae</taxon>
        <taxon>Paralvinella</taxon>
    </lineage>
</organism>
<feature type="domain" description="SWIM-type" evidence="2">
    <location>
        <begin position="80"/>
        <end position="128"/>
    </location>
</feature>
<dbReference type="InterPro" id="IPR007527">
    <property type="entry name" value="Znf_SWIM"/>
</dbReference>
<sequence length="150" mass="17088">METDVTKQLFIEVSQTYKEEGTYTENCWKFLENIFILIPVTNSVLSALQFVFQTPLLPALDLLDNNKIKKIISPSGRCVFQVLGSSGTPYICLSVLTYCSCAAFRFSVLRKRDYILCKHLLAIKLGLAMEKVKEQEVTDEVMTDIIKHIE</sequence>
<keyword evidence="4" id="KW-1185">Reference proteome</keyword>
<dbReference type="Proteomes" id="UP001208570">
    <property type="component" value="Unassembled WGS sequence"/>
</dbReference>
<evidence type="ECO:0000259" key="2">
    <source>
        <dbReference type="PROSITE" id="PS50966"/>
    </source>
</evidence>
<dbReference type="PROSITE" id="PS50966">
    <property type="entry name" value="ZF_SWIM"/>
    <property type="match status" value="1"/>
</dbReference>
<keyword evidence="1" id="KW-0863">Zinc-finger</keyword>
<keyword evidence="1" id="KW-0479">Metal-binding</keyword>
<evidence type="ECO:0000313" key="4">
    <source>
        <dbReference type="Proteomes" id="UP001208570"/>
    </source>
</evidence>